<proteinExistence type="predicted"/>
<comment type="caution">
    <text evidence="1">The sequence shown here is derived from an EMBL/GenBank/DDBJ whole genome shotgun (WGS) entry which is preliminary data.</text>
</comment>
<name>A0ACC1CP34_9NEOP</name>
<dbReference type="EMBL" id="CM034406">
    <property type="protein sequence ID" value="KAJ0173369.1"/>
    <property type="molecule type" value="Genomic_DNA"/>
</dbReference>
<dbReference type="Proteomes" id="UP000824533">
    <property type="component" value="Linkage Group LG20"/>
</dbReference>
<sequence>MDSLLKVIVAALFVASTLAQLLENLHGPHGARNPARLTKVLPLSSIPDITNNDWIHEENNAGDSWIEEYPGLDDNSSEYKNKSVIFEYLKPRLALQNYLQYHKSLPVHYGVIDWDEVRRYLNDKTHNKGKVVVSPSKVAKKKTIKYKTLKKLETALKNNSGMLLWRSKEQHLTGNVYDLTDPNNAWNMYIKYGIKGPVMIRKSILGTTKYILQDPLVLLKGILQRHSNIPTLANGYIDWNKVFKLSDSDLKFFKSQLIFPSIKPIFN</sequence>
<accession>A0ACC1CP34</accession>
<organism evidence="1 2">
    <name type="scientific">Dendrolimus kikuchii</name>
    <dbReference type="NCBI Taxonomy" id="765133"/>
    <lineage>
        <taxon>Eukaryota</taxon>
        <taxon>Metazoa</taxon>
        <taxon>Ecdysozoa</taxon>
        <taxon>Arthropoda</taxon>
        <taxon>Hexapoda</taxon>
        <taxon>Insecta</taxon>
        <taxon>Pterygota</taxon>
        <taxon>Neoptera</taxon>
        <taxon>Endopterygota</taxon>
        <taxon>Lepidoptera</taxon>
        <taxon>Glossata</taxon>
        <taxon>Ditrysia</taxon>
        <taxon>Bombycoidea</taxon>
        <taxon>Lasiocampidae</taxon>
        <taxon>Dendrolimus</taxon>
    </lineage>
</organism>
<reference evidence="1 2" key="1">
    <citation type="journal article" date="2021" name="Front. Genet.">
        <title>Chromosome-Level Genome Assembly Reveals Significant Gene Expansion in the Toll and IMD Signaling Pathways of Dendrolimus kikuchii.</title>
        <authorList>
            <person name="Zhou J."/>
            <person name="Wu P."/>
            <person name="Xiong Z."/>
            <person name="Liu N."/>
            <person name="Zhao N."/>
            <person name="Ji M."/>
            <person name="Qiu Y."/>
            <person name="Yang B."/>
        </authorList>
    </citation>
    <scope>NUCLEOTIDE SEQUENCE [LARGE SCALE GENOMIC DNA]</scope>
    <source>
        <strain evidence="1">Ann1</strain>
    </source>
</reference>
<evidence type="ECO:0000313" key="2">
    <source>
        <dbReference type="Proteomes" id="UP000824533"/>
    </source>
</evidence>
<gene>
    <name evidence="1" type="ORF">K1T71_011545</name>
</gene>
<keyword evidence="2" id="KW-1185">Reference proteome</keyword>
<protein>
    <submittedName>
        <fullName evidence="1">Uncharacterized protein</fullName>
    </submittedName>
</protein>
<evidence type="ECO:0000313" key="1">
    <source>
        <dbReference type="EMBL" id="KAJ0173369.1"/>
    </source>
</evidence>